<protein>
    <submittedName>
        <fullName evidence="1">ISH3 family transposase</fullName>
    </submittedName>
</protein>
<evidence type="ECO:0000313" key="1">
    <source>
        <dbReference type="EMBL" id="TKY92223.1"/>
    </source>
</evidence>
<accession>A0AC61SC09</accession>
<gene>
    <name evidence="1" type="ORF">C5S46_01765</name>
</gene>
<dbReference type="EMBL" id="QYBA01000058">
    <property type="protein sequence ID" value="TKY92223.1"/>
    <property type="molecule type" value="Genomic_DNA"/>
</dbReference>
<organism evidence="1 2">
    <name type="scientific">Candidatus Methanomarinus sp</name>
    <dbReference type="NCBI Taxonomy" id="3386244"/>
    <lineage>
        <taxon>Archaea</taxon>
        <taxon>Methanobacteriati</taxon>
        <taxon>Methanobacteriota</taxon>
        <taxon>Stenosarchaea group</taxon>
        <taxon>Methanomicrobia</taxon>
        <taxon>Methanosarcinales</taxon>
        <taxon>ANME-2 cluster</taxon>
        <taxon>Candidatus Methanocomedenaceae</taxon>
        <taxon>Candidatus Methanomarinus</taxon>
    </lineage>
</organism>
<evidence type="ECO:0000313" key="2">
    <source>
        <dbReference type="Proteomes" id="UP000315423"/>
    </source>
</evidence>
<proteinExistence type="predicted"/>
<sequence length="332" mass="39485">MAVDKNSIHSITKRYENIPCETSIRHHLKKLNIKELIESNEKILMQRPLESLKTDKEYEFAIDYTNDPYYGKIDVSNEKYVIRGQSKKSTNSFYSYVSLYIINKKERFTISVLPVEKGKSKVEYLDYFIDLIKKLNFGIKILCLDREFYSIDVFELLRKHKIPHIVPVVKKGKKIKKILNGNKSRRETYTMKNSKKKILLDIVIDVKYMRGKRGKKGRENLGFVVFRVDDWSPQKVSSVYRKRFAIEASYRMRNLVKPRTSSKNATVRYFYALISFLLKNVWLCLQRMHFSIVKPGPMIIKDDLFRFDVFILLIEEWVRHKLKVKSLVRCIR</sequence>
<dbReference type="Proteomes" id="UP000315423">
    <property type="component" value="Unassembled WGS sequence"/>
</dbReference>
<reference evidence="1" key="1">
    <citation type="submission" date="2018-09" db="EMBL/GenBank/DDBJ databases">
        <title>A genomic encyclopedia of anaerobic methanotrophic archaea.</title>
        <authorList>
            <person name="Skennerton C.T."/>
            <person name="Chadwick G.L."/>
            <person name="Laso-Perez R."/>
            <person name="Leu A.O."/>
            <person name="Speth D.R."/>
            <person name="Yu H."/>
            <person name="Morgan-Lang C."/>
            <person name="Hatzenpichler R."/>
            <person name="Goudeau D."/>
            <person name="Malmstrom R."/>
            <person name="Woyke T."/>
            <person name="Hallam S."/>
            <person name="Tyson G.W."/>
            <person name="Wegener G."/>
            <person name="Boetius A."/>
            <person name="Orphan V.J."/>
        </authorList>
    </citation>
    <scope>NUCLEOTIDE SEQUENCE</scope>
    <source>
        <strain evidence="1">CONS3730D10UFb2</strain>
    </source>
</reference>
<name>A0AC61SC09_9EURY</name>
<comment type="caution">
    <text evidence="1">The sequence shown here is derived from an EMBL/GenBank/DDBJ whole genome shotgun (WGS) entry which is preliminary data.</text>
</comment>